<dbReference type="Pfam" id="PF14541">
    <property type="entry name" value="TAXi_C"/>
    <property type="match status" value="1"/>
</dbReference>
<dbReference type="InterPro" id="IPR001461">
    <property type="entry name" value="Aspartic_peptidase_A1"/>
</dbReference>
<dbReference type="EMBL" id="CM029045">
    <property type="protein sequence ID" value="KAG2603236.1"/>
    <property type="molecule type" value="Genomic_DNA"/>
</dbReference>
<dbReference type="Proteomes" id="UP000823388">
    <property type="component" value="Chromosome 5K"/>
</dbReference>
<dbReference type="OrthoDB" id="1258937at2759"/>
<proteinExistence type="inferred from homology"/>
<name>A0A8T0T4D7_PANVG</name>
<protein>
    <recommendedName>
        <fullName evidence="4">Peptidase A1 domain-containing protein</fullName>
    </recommendedName>
</protein>
<comment type="similarity">
    <text evidence="1">Belongs to the peptidase A1 family.</text>
</comment>
<dbReference type="PANTHER" id="PTHR47965">
    <property type="entry name" value="ASPARTYL PROTEASE-RELATED"/>
    <property type="match status" value="1"/>
</dbReference>
<dbReference type="InterPro" id="IPR033868">
    <property type="entry name" value="Xylanase_inhibitor_I-like"/>
</dbReference>
<organism evidence="5 6">
    <name type="scientific">Panicum virgatum</name>
    <name type="common">Blackwell switchgrass</name>
    <dbReference type="NCBI Taxonomy" id="38727"/>
    <lineage>
        <taxon>Eukaryota</taxon>
        <taxon>Viridiplantae</taxon>
        <taxon>Streptophyta</taxon>
        <taxon>Embryophyta</taxon>
        <taxon>Tracheophyta</taxon>
        <taxon>Spermatophyta</taxon>
        <taxon>Magnoliopsida</taxon>
        <taxon>Liliopsida</taxon>
        <taxon>Poales</taxon>
        <taxon>Poaceae</taxon>
        <taxon>PACMAD clade</taxon>
        <taxon>Panicoideae</taxon>
        <taxon>Panicodae</taxon>
        <taxon>Paniceae</taxon>
        <taxon>Panicinae</taxon>
        <taxon>Panicum</taxon>
        <taxon>Panicum sect. Hiantes</taxon>
    </lineage>
</organism>
<comment type="caution">
    <text evidence="5">The sequence shown here is derived from an EMBL/GenBank/DDBJ whole genome shotgun (WGS) entry which is preliminary data.</text>
</comment>
<dbReference type="AlphaFoldDB" id="A0A8T0T4D7"/>
<dbReference type="InterPro" id="IPR033121">
    <property type="entry name" value="PEPTIDASE_A1"/>
</dbReference>
<feature type="signal peptide" evidence="3">
    <location>
        <begin position="1"/>
        <end position="37"/>
    </location>
</feature>
<dbReference type="PROSITE" id="PS51767">
    <property type="entry name" value="PEPTIDASE_A1"/>
    <property type="match status" value="1"/>
</dbReference>
<dbReference type="GO" id="GO:0006508">
    <property type="term" value="P:proteolysis"/>
    <property type="evidence" value="ECO:0007669"/>
    <property type="project" value="InterPro"/>
</dbReference>
<dbReference type="Gene3D" id="2.40.70.10">
    <property type="entry name" value="Acid Proteases"/>
    <property type="match status" value="2"/>
</dbReference>
<keyword evidence="6" id="KW-1185">Reference proteome</keyword>
<evidence type="ECO:0000256" key="1">
    <source>
        <dbReference type="ARBA" id="ARBA00007447"/>
    </source>
</evidence>
<dbReference type="InterPro" id="IPR021109">
    <property type="entry name" value="Peptidase_aspartic_dom_sf"/>
</dbReference>
<accession>A0A8T0T4D7</accession>
<evidence type="ECO:0000256" key="3">
    <source>
        <dbReference type="SAM" id="SignalP"/>
    </source>
</evidence>
<feature type="chain" id="PRO_5035896919" description="Peptidase A1 domain-containing protein" evidence="3">
    <location>
        <begin position="38"/>
        <end position="447"/>
    </location>
</feature>
<dbReference type="InterPro" id="IPR032861">
    <property type="entry name" value="TAXi_N"/>
</dbReference>
<dbReference type="PANTHER" id="PTHR47965:SF47">
    <property type="entry name" value="OS01G0937600 PROTEIN"/>
    <property type="match status" value="1"/>
</dbReference>
<sequence length="447" mass="47782">MSAKVKPNPTAPMIIYLFPRVISLLALLLLAWVVVVASDTEQPPYKPLVSPLAKDRNTSLYTISITKGAPLVVDLAGSLVWSTCPSTHGTVPCQSGTCRAANQLRPPRCRYVDAGWFGANREPGGGCACAGHPFNPVTGECSLGDLTSVSMSANATDGRNTLYPVEFAAAGSCAPDRLLRSLPAGATGVAGFSRQPLSLPSQLSSQREFGNKFALCLPDLAVFGNSPVNLGLRFLPDLTAVLPHTPLVRNPRNGAHYLPVKRISVLWDQDVEVSLPAGALDLDASTGRGGVVLSTVTPYMAMRPDVYRSFIQAYDAAVRGKSYVVERVAAVAPFELCYDAGALRPLKRFGRDVPTISLELAGSTRPWMVPNANYMVFLDGWVACVGVVEMGRGAASPVEDEPAVVLGGMQLENRLLVFDLDKGVLGFSDLIWYMETSCSAFNFTRAS</sequence>
<evidence type="ECO:0000313" key="6">
    <source>
        <dbReference type="Proteomes" id="UP000823388"/>
    </source>
</evidence>
<gene>
    <name evidence="5" type="ORF">PVAP13_5KG756100</name>
</gene>
<dbReference type="InterPro" id="IPR032799">
    <property type="entry name" value="TAXi_C"/>
</dbReference>
<evidence type="ECO:0000313" key="5">
    <source>
        <dbReference type="EMBL" id="KAG2603236.1"/>
    </source>
</evidence>
<evidence type="ECO:0000256" key="2">
    <source>
        <dbReference type="ARBA" id="ARBA00022729"/>
    </source>
</evidence>
<keyword evidence="2 3" id="KW-0732">Signal</keyword>
<dbReference type="SUPFAM" id="SSF50630">
    <property type="entry name" value="Acid proteases"/>
    <property type="match status" value="1"/>
</dbReference>
<dbReference type="CDD" id="cd05489">
    <property type="entry name" value="xylanase_inhibitor_I_like"/>
    <property type="match status" value="1"/>
</dbReference>
<dbReference type="Pfam" id="PF14543">
    <property type="entry name" value="TAXi_N"/>
    <property type="match status" value="1"/>
</dbReference>
<feature type="domain" description="Peptidase A1" evidence="4">
    <location>
        <begin position="56"/>
        <end position="428"/>
    </location>
</feature>
<dbReference type="GO" id="GO:0004190">
    <property type="term" value="F:aspartic-type endopeptidase activity"/>
    <property type="evidence" value="ECO:0007669"/>
    <property type="project" value="InterPro"/>
</dbReference>
<reference evidence="5" key="1">
    <citation type="submission" date="2020-05" db="EMBL/GenBank/DDBJ databases">
        <title>WGS assembly of Panicum virgatum.</title>
        <authorList>
            <person name="Lovell J.T."/>
            <person name="Jenkins J."/>
            <person name="Shu S."/>
            <person name="Juenger T.E."/>
            <person name="Schmutz J."/>
        </authorList>
    </citation>
    <scope>NUCLEOTIDE SEQUENCE</scope>
    <source>
        <strain evidence="5">AP13</strain>
    </source>
</reference>
<evidence type="ECO:0000259" key="4">
    <source>
        <dbReference type="PROSITE" id="PS51767"/>
    </source>
</evidence>